<dbReference type="Pfam" id="PF00102">
    <property type="entry name" value="Y_phosphatase"/>
    <property type="match status" value="1"/>
</dbReference>
<dbReference type="AlphaFoldDB" id="A0A8W8NUD2"/>
<dbReference type="EnsemblMetazoa" id="G8251.1">
    <property type="protein sequence ID" value="G8251.1:cds"/>
    <property type="gene ID" value="G8251"/>
</dbReference>
<name>A0A8W8NUD2_MAGGI</name>
<reference evidence="2" key="1">
    <citation type="submission" date="2022-08" db="UniProtKB">
        <authorList>
            <consortium name="EnsemblMetazoa"/>
        </authorList>
    </citation>
    <scope>IDENTIFICATION</scope>
    <source>
        <strain evidence="2">05x7-T-G4-1.051#20</strain>
    </source>
</reference>
<protein>
    <recommendedName>
        <fullName evidence="1">Tyrosine-protein phosphatase domain-containing protein</fullName>
    </recommendedName>
</protein>
<feature type="domain" description="Tyrosine-protein phosphatase" evidence="1">
    <location>
        <begin position="104"/>
        <end position="185"/>
    </location>
</feature>
<evidence type="ECO:0000259" key="1">
    <source>
        <dbReference type="PROSITE" id="PS50055"/>
    </source>
</evidence>
<dbReference type="Proteomes" id="UP000005408">
    <property type="component" value="Unassembled WGS sequence"/>
</dbReference>
<organism evidence="2 3">
    <name type="scientific">Magallana gigas</name>
    <name type="common">Pacific oyster</name>
    <name type="synonym">Crassostrea gigas</name>
    <dbReference type="NCBI Taxonomy" id="29159"/>
    <lineage>
        <taxon>Eukaryota</taxon>
        <taxon>Metazoa</taxon>
        <taxon>Spiralia</taxon>
        <taxon>Lophotrochozoa</taxon>
        <taxon>Mollusca</taxon>
        <taxon>Bivalvia</taxon>
        <taxon>Autobranchia</taxon>
        <taxon>Pteriomorphia</taxon>
        <taxon>Ostreida</taxon>
        <taxon>Ostreoidea</taxon>
        <taxon>Ostreidae</taxon>
        <taxon>Magallana</taxon>
    </lineage>
</organism>
<sequence length="189" mass="21853">MHDRSRFKTLGLHTTSNREEYTTETFNQYYILNRIQSISTFYQTSDLVENRHLPGPYIIPCTQGQSSVKESISYVLKDETIELNKSLPAENPREETEKGEQHYLDIDIAKLEEKISYGKRYSCENGMLPENIPKNRLKTIFPYDHSRVTLATRSSDFINANYIDGIRQDNVYIATQGPKQNTVNDKSSC</sequence>
<accession>A0A8W8NUD2</accession>
<dbReference type="InterPro" id="IPR029021">
    <property type="entry name" value="Prot-tyrosine_phosphatase-like"/>
</dbReference>
<dbReference type="Gene3D" id="3.90.190.10">
    <property type="entry name" value="Protein tyrosine phosphatase superfamily"/>
    <property type="match status" value="1"/>
</dbReference>
<dbReference type="GO" id="GO:0004725">
    <property type="term" value="F:protein tyrosine phosphatase activity"/>
    <property type="evidence" value="ECO:0007669"/>
    <property type="project" value="InterPro"/>
</dbReference>
<keyword evidence="3" id="KW-1185">Reference proteome</keyword>
<evidence type="ECO:0000313" key="2">
    <source>
        <dbReference type="EnsemblMetazoa" id="G8251.1:cds"/>
    </source>
</evidence>
<dbReference type="SUPFAM" id="SSF52799">
    <property type="entry name" value="(Phosphotyrosine protein) phosphatases II"/>
    <property type="match status" value="1"/>
</dbReference>
<dbReference type="PANTHER" id="PTHR19134:SF449">
    <property type="entry name" value="TYROSINE-PROTEIN PHOSPHATASE 1"/>
    <property type="match status" value="1"/>
</dbReference>
<dbReference type="PANTHER" id="PTHR19134">
    <property type="entry name" value="RECEPTOR-TYPE TYROSINE-PROTEIN PHOSPHATASE"/>
    <property type="match status" value="1"/>
</dbReference>
<dbReference type="PROSITE" id="PS50055">
    <property type="entry name" value="TYR_PHOSPHATASE_PTP"/>
    <property type="match status" value="1"/>
</dbReference>
<dbReference type="InterPro" id="IPR000242">
    <property type="entry name" value="PTP_cat"/>
</dbReference>
<proteinExistence type="predicted"/>
<evidence type="ECO:0000313" key="3">
    <source>
        <dbReference type="Proteomes" id="UP000005408"/>
    </source>
</evidence>
<dbReference type="InterPro" id="IPR050348">
    <property type="entry name" value="Protein-Tyr_Phosphatase"/>
</dbReference>